<dbReference type="Pfam" id="PF12028">
    <property type="entry name" value="DUF3515"/>
    <property type="match status" value="1"/>
</dbReference>
<name>A0A1I0SEB6_9NOCA</name>
<accession>A0A1I0SEB6</accession>
<evidence type="ECO:0000313" key="3">
    <source>
        <dbReference type="Proteomes" id="UP000182054"/>
    </source>
</evidence>
<evidence type="ECO:0000313" key="2">
    <source>
        <dbReference type="EMBL" id="SFA37835.1"/>
    </source>
</evidence>
<dbReference type="Proteomes" id="UP000182054">
    <property type="component" value="Unassembled WGS sequence"/>
</dbReference>
<keyword evidence="1" id="KW-1133">Transmembrane helix</keyword>
<evidence type="ECO:0008006" key="4">
    <source>
        <dbReference type="Google" id="ProtNLM"/>
    </source>
</evidence>
<keyword evidence="1" id="KW-0812">Transmembrane</keyword>
<organism evidence="2 3">
    <name type="scientific">Rhodococcoides kroppenstedtii</name>
    <dbReference type="NCBI Taxonomy" id="293050"/>
    <lineage>
        <taxon>Bacteria</taxon>
        <taxon>Bacillati</taxon>
        <taxon>Actinomycetota</taxon>
        <taxon>Actinomycetes</taxon>
        <taxon>Mycobacteriales</taxon>
        <taxon>Nocardiaceae</taxon>
        <taxon>Rhodococcoides</taxon>
    </lineage>
</organism>
<dbReference type="RefSeq" id="WP_068364428.1">
    <property type="nucleotide sequence ID" value="NZ_FOJN01000001.1"/>
</dbReference>
<sequence>MSSDETEDRRHPALVATAIALPVALVVGVIVAAVLATRAPEQGPVALGTVPAPDAESADCASLLGALPDEFDSFTRAALVDPAPAGAAAWQSPDVAEPVVLRCGLERPAEFDRASRLDVIDDVQWFPVSGDAQGIDATTWYAVDRPVYVAVTVPTGTGPTPLQAITAVVSQTLAAGPIDPNPIN</sequence>
<dbReference type="AlphaFoldDB" id="A0A1I0SEB6"/>
<feature type="transmembrane region" description="Helical" evidence="1">
    <location>
        <begin position="12"/>
        <end position="36"/>
    </location>
</feature>
<reference evidence="2 3" key="1">
    <citation type="submission" date="2016-10" db="EMBL/GenBank/DDBJ databases">
        <authorList>
            <person name="de Groot N.N."/>
        </authorList>
    </citation>
    <scope>NUCLEOTIDE SEQUENCE [LARGE SCALE GENOMIC DNA]</scope>
    <source>
        <strain evidence="2 3">DSM 44908</strain>
    </source>
</reference>
<gene>
    <name evidence="2" type="ORF">SAMN05444374_1018</name>
</gene>
<dbReference type="EMBL" id="FOJN01000001">
    <property type="protein sequence ID" value="SFA37835.1"/>
    <property type="molecule type" value="Genomic_DNA"/>
</dbReference>
<keyword evidence="1" id="KW-0472">Membrane</keyword>
<dbReference type="OrthoDB" id="4422435at2"/>
<proteinExistence type="predicted"/>
<dbReference type="GeneID" id="85484081"/>
<protein>
    <recommendedName>
        <fullName evidence="4">DUF3515 domain-containing protein</fullName>
    </recommendedName>
</protein>
<evidence type="ECO:0000256" key="1">
    <source>
        <dbReference type="SAM" id="Phobius"/>
    </source>
</evidence>
<dbReference type="InterPro" id="IPR021903">
    <property type="entry name" value="DUF3515"/>
</dbReference>